<name>A0AAU9JRA5_9CILI</name>
<evidence type="ECO:0000313" key="1">
    <source>
        <dbReference type="EMBL" id="CAG9330332.1"/>
    </source>
</evidence>
<dbReference type="EMBL" id="CAJZBQ010000051">
    <property type="protein sequence ID" value="CAG9330332.1"/>
    <property type="molecule type" value="Genomic_DNA"/>
</dbReference>
<gene>
    <name evidence="1" type="ORF">BSTOLATCC_MIC50925</name>
</gene>
<comment type="caution">
    <text evidence="1">The sequence shown here is derived from an EMBL/GenBank/DDBJ whole genome shotgun (WGS) entry which is preliminary data.</text>
</comment>
<dbReference type="AlphaFoldDB" id="A0AAU9JRA5"/>
<reference evidence="1" key="1">
    <citation type="submission" date="2021-09" db="EMBL/GenBank/DDBJ databases">
        <authorList>
            <consortium name="AG Swart"/>
            <person name="Singh M."/>
            <person name="Singh A."/>
            <person name="Seah K."/>
            <person name="Emmerich C."/>
        </authorList>
    </citation>
    <scope>NUCLEOTIDE SEQUENCE</scope>
    <source>
        <strain evidence="1">ATCC30299</strain>
    </source>
</reference>
<organism evidence="1 2">
    <name type="scientific">Blepharisma stoltei</name>
    <dbReference type="NCBI Taxonomy" id="1481888"/>
    <lineage>
        <taxon>Eukaryota</taxon>
        <taxon>Sar</taxon>
        <taxon>Alveolata</taxon>
        <taxon>Ciliophora</taxon>
        <taxon>Postciliodesmatophora</taxon>
        <taxon>Heterotrichea</taxon>
        <taxon>Heterotrichida</taxon>
        <taxon>Blepharismidae</taxon>
        <taxon>Blepharisma</taxon>
    </lineage>
</organism>
<evidence type="ECO:0008006" key="3">
    <source>
        <dbReference type="Google" id="ProtNLM"/>
    </source>
</evidence>
<evidence type="ECO:0000313" key="2">
    <source>
        <dbReference type="Proteomes" id="UP001162131"/>
    </source>
</evidence>
<accession>A0AAU9JRA5</accession>
<keyword evidence="2" id="KW-1185">Reference proteome</keyword>
<protein>
    <recommendedName>
        <fullName evidence="3">Secreted protein</fullName>
    </recommendedName>
</protein>
<proteinExistence type="predicted"/>
<dbReference type="Proteomes" id="UP001162131">
    <property type="component" value="Unassembled WGS sequence"/>
</dbReference>
<sequence length="75" mass="8966">MRISWVLMRTPSPLAVWKSIAIWNVVDQETATKSIPTEAFQSWFYTKLNSYWFFYHCCSKYNSFIYSEIAHICTQ</sequence>